<comment type="function">
    <text evidence="10">Odorant receptor which mediates acceptance or avoidance behavior, depending on its substrates. The odorant receptor repertoire encodes a large collection of odor stimuli that vary widely in identity, intensity, and duration. May form a complex with Orco to form odorant-sensing units, providing sensitive and prolonged odorant signaling and calcium permeability.</text>
</comment>
<dbReference type="GO" id="GO:0005549">
    <property type="term" value="F:odorant binding"/>
    <property type="evidence" value="ECO:0007669"/>
    <property type="project" value="InterPro"/>
</dbReference>
<name>A0A1I8QAH6_STOCA</name>
<keyword evidence="15" id="KW-1185">Reference proteome</keyword>
<dbReference type="STRING" id="35570.A0A1I8QAH6"/>
<comment type="caution">
    <text evidence="13">Lacks conserved residue(s) required for the propagation of feature annotation.</text>
</comment>
<sequence length="380" mass="44405">MSFDTLQNSRTIHKILTFVGLWIEGDIKRVPALVISLLIHVPLTFTYTLLMWMEVIASTDITQATDVLYVALTETALIVKILSILRRRHLAKSMFRQLRYDDKFQLKNVQEHMMWRRSFKTFGIVSSLYITTSLSVVWIAFTVPLFLKEYTLPFPFWTPFDWRQPIYYWYAYIYEVLAMPLTCLSNCTLDMWQCYIMQHLAACLRLSAMRLQKLGHANENDVEATETVICIIQLQQEVKRMSLICERIVSSPIFAQILLSALVLCFSLYRLQHFNILDDLGSCLGLILYAICMTLQIYLPCHYAHQLTFESSLLLDSIFSCNWTTMSPYNRRLILLYMNYLKRPIILRAGKVFNIGLPTFTKTINNAYSFFALLLNMDLM</sequence>
<evidence type="ECO:0000313" key="15">
    <source>
        <dbReference type="Proteomes" id="UP000095300"/>
    </source>
</evidence>
<evidence type="ECO:0000256" key="2">
    <source>
        <dbReference type="ARBA" id="ARBA00022475"/>
    </source>
</evidence>
<keyword evidence="9 13" id="KW-0807">Transducer</keyword>
<dbReference type="InterPro" id="IPR004117">
    <property type="entry name" value="7tm6_olfct_rcpt"/>
</dbReference>
<evidence type="ECO:0000256" key="4">
    <source>
        <dbReference type="ARBA" id="ARBA00022692"/>
    </source>
</evidence>
<dbReference type="AlphaFoldDB" id="A0A1I8QAH6"/>
<evidence type="ECO:0000256" key="6">
    <source>
        <dbReference type="ARBA" id="ARBA00022989"/>
    </source>
</evidence>
<comment type="subunit">
    <text evidence="12">Interacts with Orco. Complexes exist early in the endomembrane system in olfactory sensory neurons (OSNs), coupling these complexes to the conserved ciliary trafficking pathway.</text>
</comment>
<feature type="transmembrane region" description="Helical" evidence="13">
    <location>
        <begin position="67"/>
        <end position="85"/>
    </location>
</feature>
<dbReference type="PANTHER" id="PTHR21137:SF37">
    <property type="entry name" value="ODORANT RECEPTOR 46A, ISOFORM B-RELATED"/>
    <property type="match status" value="1"/>
</dbReference>
<comment type="similarity">
    <text evidence="11">Belongs to the insect chemoreceptor superfamily. Heteromeric odorant receptor channel (TC 1.A.69) family. Or2a subfamily.</text>
</comment>
<evidence type="ECO:0000256" key="7">
    <source>
        <dbReference type="ARBA" id="ARBA00023136"/>
    </source>
</evidence>
<keyword evidence="7 13" id="KW-0472">Membrane</keyword>
<evidence type="ECO:0000256" key="8">
    <source>
        <dbReference type="ARBA" id="ARBA00023170"/>
    </source>
</evidence>
<evidence type="ECO:0000256" key="5">
    <source>
        <dbReference type="ARBA" id="ARBA00022725"/>
    </source>
</evidence>
<dbReference type="PANTHER" id="PTHR21137">
    <property type="entry name" value="ODORANT RECEPTOR"/>
    <property type="match status" value="1"/>
</dbReference>
<accession>A0A1I8QAH6</accession>
<feature type="transmembrane region" description="Helical" evidence="13">
    <location>
        <begin position="32"/>
        <end position="55"/>
    </location>
</feature>
<evidence type="ECO:0000256" key="1">
    <source>
        <dbReference type="ARBA" id="ARBA00004651"/>
    </source>
</evidence>
<evidence type="ECO:0000256" key="13">
    <source>
        <dbReference type="RuleBase" id="RU351113"/>
    </source>
</evidence>
<dbReference type="GO" id="GO:0005886">
    <property type="term" value="C:plasma membrane"/>
    <property type="evidence" value="ECO:0007669"/>
    <property type="project" value="UniProtKB-SubCell"/>
</dbReference>
<dbReference type="Proteomes" id="UP000095300">
    <property type="component" value="Unassembled WGS sequence"/>
</dbReference>
<protein>
    <recommendedName>
        <fullName evidence="13">Odorant receptor</fullName>
    </recommendedName>
</protein>
<keyword evidence="3 13" id="KW-0716">Sensory transduction</keyword>
<feature type="transmembrane region" description="Helical" evidence="13">
    <location>
        <begin position="281"/>
        <end position="299"/>
    </location>
</feature>
<keyword evidence="5 13" id="KW-0552">Olfaction</keyword>
<dbReference type="Pfam" id="PF02949">
    <property type="entry name" value="7tm_6"/>
    <property type="match status" value="1"/>
</dbReference>
<evidence type="ECO:0000313" key="14">
    <source>
        <dbReference type="EnsemblMetazoa" id="SCAU015354-PA"/>
    </source>
</evidence>
<reference evidence="14" key="1">
    <citation type="submission" date="2020-05" db="UniProtKB">
        <authorList>
            <consortium name="EnsemblMetazoa"/>
        </authorList>
    </citation>
    <scope>IDENTIFICATION</scope>
    <source>
        <strain evidence="14">USDA</strain>
    </source>
</reference>
<feature type="transmembrane region" description="Helical" evidence="13">
    <location>
        <begin position="248"/>
        <end position="269"/>
    </location>
</feature>
<dbReference type="VEuPathDB" id="VectorBase:SCAU015354"/>
<feature type="transmembrane region" description="Helical" evidence="13">
    <location>
        <begin position="122"/>
        <end position="147"/>
    </location>
</feature>
<evidence type="ECO:0000256" key="10">
    <source>
        <dbReference type="ARBA" id="ARBA00037764"/>
    </source>
</evidence>
<evidence type="ECO:0000256" key="9">
    <source>
        <dbReference type="ARBA" id="ARBA00023224"/>
    </source>
</evidence>
<evidence type="ECO:0000256" key="3">
    <source>
        <dbReference type="ARBA" id="ARBA00022606"/>
    </source>
</evidence>
<keyword evidence="6 13" id="KW-1133">Transmembrane helix</keyword>
<keyword evidence="8 13" id="KW-0675">Receptor</keyword>
<proteinExistence type="inferred from homology"/>
<comment type="subcellular location">
    <subcellularLocation>
        <location evidence="1 13">Cell membrane</location>
        <topology evidence="1 13">Multi-pass membrane protein</topology>
    </subcellularLocation>
</comment>
<dbReference type="GO" id="GO:0004984">
    <property type="term" value="F:olfactory receptor activity"/>
    <property type="evidence" value="ECO:0007669"/>
    <property type="project" value="InterPro"/>
</dbReference>
<keyword evidence="4 13" id="KW-0812">Transmembrane</keyword>
<keyword evidence="2" id="KW-1003">Cell membrane</keyword>
<dbReference type="OrthoDB" id="7548151at2759"/>
<evidence type="ECO:0000256" key="12">
    <source>
        <dbReference type="ARBA" id="ARBA00038679"/>
    </source>
</evidence>
<dbReference type="GO" id="GO:0007165">
    <property type="term" value="P:signal transduction"/>
    <property type="evidence" value="ECO:0007669"/>
    <property type="project" value="UniProtKB-KW"/>
</dbReference>
<evidence type="ECO:0000256" key="11">
    <source>
        <dbReference type="ARBA" id="ARBA00037946"/>
    </source>
</evidence>
<feature type="transmembrane region" description="Helical" evidence="13">
    <location>
        <begin position="167"/>
        <end position="189"/>
    </location>
</feature>
<dbReference type="EnsemblMetazoa" id="SCAU015354-RA">
    <property type="protein sequence ID" value="SCAU015354-PA"/>
    <property type="gene ID" value="SCAU015354"/>
</dbReference>
<gene>
    <name evidence="14" type="primary">106088332</name>
</gene>
<dbReference type="KEGG" id="scac:106088332"/>
<organism evidence="14 15">
    <name type="scientific">Stomoxys calcitrans</name>
    <name type="common">Stable fly</name>
    <name type="synonym">Conops calcitrans</name>
    <dbReference type="NCBI Taxonomy" id="35570"/>
    <lineage>
        <taxon>Eukaryota</taxon>
        <taxon>Metazoa</taxon>
        <taxon>Ecdysozoa</taxon>
        <taxon>Arthropoda</taxon>
        <taxon>Hexapoda</taxon>
        <taxon>Insecta</taxon>
        <taxon>Pterygota</taxon>
        <taxon>Neoptera</taxon>
        <taxon>Endopterygota</taxon>
        <taxon>Diptera</taxon>
        <taxon>Brachycera</taxon>
        <taxon>Muscomorpha</taxon>
        <taxon>Muscoidea</taxon>
        <taxon>Muscidae</taxon>
        <taxon>Stomoxys</taxon>
    </lineage>
</organism>